<proteinExistence type="predicted"/>
<keyword evidence="2" id="KW-1185">Reference proteome</keyword>
<organism evidence="1 2">
    <name type="scientific">Steinernema hermaphroditum</name>
    <dbReference type="NCBI Taxonomy" id="289476"/>
    <lineage>
        <taxon>Eukaryota</taxon>
        <taxon>Metazoa</taxon>
        <taxon>Ecdysozoa</taxon>
        <taxon>Nematoda</taxon>
        <taxon>Chromadorea</taxon>
        <taxon>Rhabditida</taxon>
        <taxon>Tylenchina</taxon>
        <taxon>Panagrolaimomorpha</taxon>
        <taxon>Strongyloidoidea</taxon>
        <taxon>Steinernematidae</taxon>
        <taxon>Steinernema</taxon>
    </lineage>
</organism>
<accession>A0AA39HC60</accession>
<evidence type="ECO:0000313" key="2">
    <source>
        <dbReference type="Proteomes" id="UP001175271"/>
    </source>
</evidence>
<dbReference type="AlphaFoldDB" id="A0AA39HC60"/>
<protein>
    <submittedName>
        <fullName evidence="1">Uncharacterized protein</fullName>
    </submittedName>
</protein>
<comment type="caution">
    <text evidence="1">The sequence shown here is derived from an EMBL/GenBank/DDBJ whole genome shotgun (WGS) entry which is preliminary data.</text>
</comment>
<gene>
    <name evidence="1" type="ORF">QR680_016378</name>
</gene>
<sequence>MDLLSYDLVDHLVQFLPRTDLKTIAKAAYDRLELGNWKLIAERHLKERYFLNVDVYIPYENELETAPKRRKLEEGEKAGDEKETVLVFITRRSFTGGSADRWDFKRMQYASLGNVWIHSRGWLAHEQHRPYDVRKILPTLSLPVATRADSFVMGSLCIDSIPNSRSIDLALKMAQVVQKTFAKVSVWSSAIGAHLRADNFVRDYINHQAFLEDMRFSCSVFPRGKLPEDRIVLLFKERRTTPLTMQLPVDSLPYPKVQEILEHWKNSDGYVAGHRELRMPMFRNRWAALRRSWQNVRGYLPHPSKRSSLQFSTECFKIVKFEPWHSPIDFDWIESLIEDWKKSNGFFIFKGKGGVQLRMANEDWVKLVAKYGPTTRSKPGLLPTIHHPSKFGSLEIRKDRRQRTESAIEIGVILKYLSDAALRSLISKWKNGSGEFVVDMEQHKLKKIEISMDHHVFESFDNINDELEAFVQHPTANARLMIKEVGTDYRIVVVPIDAEKTTQETVKAGIKMARVGIKTAKEEIKDRTQTLEGDEDYTFGLPFQP</sequence>
<evidence type="ECO:0000313" key="1">
    <source>
        <dbReference type="EMBL" id="KAK0402521.1"/>
    </source>
</evidence>
<dbReference type="EMBL" id="JAUCMV010000004">
    <property type="protein sequence ID" value="KAK0402521.1"/>
    <property type="molecule type" value="Genomic_DNA"/>
</dbReference>
<name>A0AA39HC60_9BILA</name>
<reference evidence="1" key="1">
    <citation type="submission" date="2023-06" db="EMBL/GenBank/DDBJ databases">
        <title>Genomic analysis of the entomopathogenic nematode Steinernema hermaphroditum.</title>
        <authorList>
            <person name="Schwarz E.M."/>
            <person name="Heppert J.K."/>
            <person name="Baniya A."/>
            <person name="Schwartz H.T."/>
            <person name="Tan C.-H."/>
            <person name="Antoshechkin I."/>
            <person name="Sternberg P.W."/>
            <person name="Goodrich-Blair H."/>
            <person name="Dillman A.R."/>
        </authorList>
    </citation>
    <scope>NUCLEOTIDE SEQUENCE</scope>
    <source>
        <strain evidence="1">PS9179</strain>
        <tissue evidence="1">Whole animal</tissue>
    </source>
</reference>
<dbReference type="Proteomes" id="UP001175271">
    <property type="component" value="Unassembled WGS sequence"/>
</dbReference>